<dbReference type="Proteomes" id="UP000252733">
    <property type="component" value="Unassembled WGS sequence"/>
</dbReference>
<gene>
    <name evidence="1" type="ORF">DFO77_104153</name>
</gene>
<dbReference type="RefSeq" id="WP_106152789.1">
    <property type="nucleotide sequence ID" value="NZ_PVTS01000006.1"/>
</dbReference>
<evidence type="ECO:0000313" key="2">
    <source>
        <dbReference type="Proteomes" id="UP000252733"/>
    </source>
</evidence>
<dbReference type="AlphaFoldDB" id="A0A2T0XMW1"/>
<comment type="caution">
    <text evidence="1">The sequence shown here is derived from an EMBL/GenBank/DDBJ whole genome shotgun (WGS) entry which is preliminary data.</text>
</comment>
<reference evidence="1 2" key="1">
    <citation type="submission" date="2018-07" db="EMBL/GenBank/DDBJ databases">
        <title>Freshwater and sediment microbial communities from various areas in North America, analyzing microbe dynamics in response to fracking.</title>
        <authorList>
            <person name="Lamendella R."/>
        </authorList>
    </citation>
    <scope>NUCLEOTIDE SEQUENCE [LARGE SCALE GENOMIC DNA]</scope>
    <source>
        <strain evidence="1 2">160A</strain>
    </source>
</reference>
<proteinExistence type="predicted"/>
<accession>A0A2T0XMW1</accession>
<dbReference type="EMBL" id="QPIZ01000004">
    <property type="protein sequence ID" value="RCW38395.1"/>
    <property type="molecule type" value="Genomic_DNA"/>
</dbReference>
<evidence type="ECO:0000313" key="1">
    <source>
        <dbReference type="EMBL" id="RCW38395.1"/>
    </source>
</evidence>
<organism evidence="1 2">
    <name type="scientific">Marinilabilia salmonicolor</name>
    <dbReference type="NCBI Taxonomy" id="989"/>
    <lineage>
        <taxon>Bacteria</taxon>
        <taxon>Pseudomonadati</taxon>
        <taxon>Bacteroidota</taxon>
        <taxon>Bacteroidia</taxon>
        <taxon>Marinilabiliales</taxon>
        <taxon>Marinilabiliaceae</taxon>
        <taxon>Marinilabilia</taxon>
    </lineage>
</organism>
<dbReference type="OrthoDB" id="1123366at2"/>
<protein>
    <submittedName>
        <fullName evidence="1">Uncharacterized protein</fullName>
    </submittedName>
</protein>
<sequence length="64" mass="7093">MSEQKNIMQECFVCKKDLSQSQNKSFNARTNLPVCEECKGTDAEKKAEKDALDSLAEGFVCGCI</sequence>
<name>A0A2T0XMW1_9BACT</name>
<keyword evidence="2" id="KW-1185">Reference proteome</keyword>